<evidence type="ECO:0000313" key="2">
    <source>
        <dbReference type="Proteomes" id="UP000294901"/>
    </source>
</evidence>
<sequence length="48" mass="4778">MADLTVPIMLGTGLGDLRFGMSAAQARAAPAMFGEVKDGSAPGGLLTL</sequence>
<name>A0A4R6JQA9_9ACTN</name>
<dbReference type="EMBL" id="SNWR01000001">
    <property type="protein sequence ID" value="TDO38529.1"/>
    <property type="molecule type" value="Genomic_DNA"/>
</dbReference>
<evidence type="ECO:0000313" key="1">
    <source>
        <dbReference type="EMBL" id="TDO38529.1"/>
    </source>
</evidence>
<dbReference type="RefSeq" id="WP_166661147.1">
    <property type="nucleotide sequence ID" value="NZ_BOMD01000019.1"/>
</dbReference>
<gene>
    <name evidence="1" type="ORF">C8E87_2186</name>
</gene>
<protein>
    <submittedName>
        <fullName evidence="1">Uncharacterized protein</fullName>
    </submittedName>
</protein>
<dbReference type="AlphaFoldDB" id="A0A4R6JQA9"/>
<keyword evidence="2" id="KW-1185">Reference proteome</keyword>
<accession>A0A4R6JQA9</accession>
<reference evidence="1 2" key="1">
    <citation type="submission" date="2019-03" db="EMBL/GenBank/DDBJ databases">
        <title>Sequencing the genomes of 1000 actinobacteria strains.</title>
        <authorList>
            <person name="Klenk H.-P."/>
        </authorList>
    </citation>
    <scope>NUCLEOTIDE SEQUENCE [LARGE SCALE GENOMIC DNA]</scope>
    <source>
        <strain evidence="1 2">DSM 43805</strain>
    </source>
</reference>
<proteinExistence type="predicted"/>
<dbReference type="Proteomes" id="UP000294901">
    <property type="component" value="Unassembled WGS sequence"/>
</dbReference>
<comment type="caution">
    <text evidence="1">The sequence shown here is derived from an EMBL/GenBank/DDBJ whole genome shotgun (WGS) entry which is preliminary data.</text>
</comment>
<organism evidence="1 2">
    <name type="scientific">Paractinoplanes brasiliensis</name>
    <dbReference type="NCBI Taxonomy" id="52695"/>
    <lineage>
        <taxon>Bacteria</taxon>
        <taxon>Bacillati</taxon>
        <taxon>Actinomycetota</taxon>
        <taxon>Actinomycetes</taxon>
        <taxon>Micromonosporales</taxon>
        <taxon>Micromonosporaceae</taxon>
        <taxon>Paractinoplanes</taxon>
    </lineage>
</organism>